<sequence length="785" mass="85839">MLFPDEDAPLLKAWIIKRLENTSDADADVLADYVIALLRHEGTVEEVRALCEAEIPDFLKEDTSVFVNDVFNAIQYRSYLPGGGLPRPNPAAVPQPGLPYDDLPNMSLAPPSQNGSRKRSYHDRGDVQMQDAADLYPSQPRSHKQPRRGRGGMMNDVNGFRRGSATGAFPAAGPYRIPPTYGAPTPGGQQHQPPFDPSSFDPNNPLEAMLRLQAMGVPLPPLPPFPQPGQQQQPRRRQRCRDYDTKGYCARGNSCMFEHGTDSIYVPPAMPLPQSPGHEEYDPTNAGIPVPQMPLPNPTQSNMPFNLNPNFQRAPQQHNGKPRFPRKGPRRAAFSAEGPVLDRTKSTIVVENIPEEHFTEDEVRSFFSQYGTIVEVSMRPYKHLAIVKYDSWTAANAAYRSPKVIFDNRFVKVFWYKEQPEEEQPASATKDGGGPPSSAREGSAAPSATPEIDMEDFLRRQEEAQRAFEEKRQKAAEIERQREELERKQKDLLAKQQAERQKLYARIAELSSSAAGKKEPSASSGSGGGGGEEERKKPSGGGSAQSEALRAQLAALEAEAKQLGIDPDAVLEEEEAPWGGFGYRGGGYRGRGRGGGYVPRGRGGYVSRGGYRGRGGGVARGGGHAAYAAYSIDNRPKKVALSGVDFTDDEKSETLRQFLFGIGEFTDIHETPTATTITFKDRKTAEKFFYGLPNKQIPGIEGQVELNWVADQQGGSSSATAGSSPAAAANGGGEKASANANDEQKAQARGNGRDGKDVTMQDQQPEEQEQEMDYDVAGEDQWDIG</sequence>
<dbReference type="PROSITE" id="PS50102">
    <property type="entry name" value="RRM"/>
    <property type="match status" value="1"/>
</dbReference>
<protein>
    <submittedName>
        <fullName evidence="11">RNA-binding protein 26</fullName>
    </submittedName>
</protein>
<dbReference type="InterPro" id="IPR035979">
    <property type="entry name" value="RBD_domain_sf"/>
</dbReference>
<dbReference type="InterPro" id="IPR000504">
    <property type="entry name" value="RRM_dom"/>
</dbReference>
<dbReference type="Pfam" id="PF00076">
    <property type="entry name" value="RRM_1"/>
    <property type="match status" value="1"/>
</dbReference>
<feature type="compositionally biased region" description="Pro residues" evidence="8">
    <location>
        <begin position="218"/>
        <end position="227"/>
    </location>
</feature>
<organism evidence="11 12">
    <name type="scientific">Coniochaeta hoffmannii</name>
    <dbReference type="NCBI Taxonomy" id="91930"/>
    <lineage>
        <taxon>Eukaryota</taxon>
        <taxon>Fungi</taxon>
        <taxon>Dikarya</taxon>
        <taxon>Ascomycota</taxon>
        <taxon>Pezizomycotina</taxon>
        <taxon>Sordariomycetes</taxon>
        <taxon>Sordariomycetidae</taxon>
        <taxon>Coniochaetales</taxon>
        <taxon>Coniochaetaceae</taxon>
        <taxon>Coniochaeta</taxon>
    </lineage>
</organism>
<accession>A0AA38SC62</accession>
<keyword evidence="2 7" id="KW-0863">Zinc-finger</keyword>
<dbReference type="InterPro" id="IPR002483">
    <property type="entry name" value="PWI_dom"/>
</dbReference>
<feature type="compositionally biased region" description="Low complexity" evidence="8">
    <location>
        <begin position="544"/>
        <end position="553"/>
    </location>
</feature>
<name>A0AA38SC62_9PEZI</name>
<feature type="compositionally biased region" description="Low complexity" evidence="8">
    <location>
        <begin position="714"/>
        <end position="729"/>
    </location>
</feature>
<dbReference type="Gene3D" id="1.20.1390.10">
    <property type="entry name" value="PWI domain"/>
    <property type="match status" value="1"/>
</dbReference>
<dbReference type="AlphaFoldDB" id="A0AA38SC62"/>
<dbReference type="GO" id="GO:0008270">
    <property type="term" value="F:zinc ion binding"/>
    <property type="evidence" value="ECO:0007669"/>
    <property type="project" value="UniProtKB-KW"/>
</dbReference>
<dbReference type="Pfam" id="PF01480">
    <property type="entry name" value="PWI"/>
    <property type="match status" value="1"/>
</dbReference>
<feature type="domain" description="C3H1-type" evidence="10">
    <location>
        <begin position="234"/>
        <end position="262"/>
    </location>
</feature>
<dbReference type="InterPro" id="IPR036855">
    <property type="entry name" value="Znf_CCCH_sf"/>
</dbReference>
<evidence type="ECO:0000256" key="5">
    <source>
        <dbReference type="ARBA" id="ARBA00043866"/>
    </source>
</evidence>
<comment type="caution">
    <text evidence="11">The sequence shown here is derived from an EMBL/GenBank/DDBJ whole genome shotgun (WGS) entry which is preliminary data.</text>
</comment>
<evidence type="ECO:0000256" key="6">
    <source>
        <dbReference type="PROSITE-ProRule" id="PRU00176"/>
    </source>
</evidence>
<feature type="domain" description="RRM" evidence="9">
    <location>
        <begin position="346"/>
        <end position="418"/>
    </location>
</feature>
<dbReference type="InterPro" id="IPR045137">
    <property type="entry name" value="RBM26/27"/>
</dbReference>
<dbReference type="SMART" id="SM00356">
    <property type="entry name" value="ZnF_C3H1"/>
    <property type="match status" value="1"/>
</dbReference>
<feature type="region of interest" description="Disordered" evidence="8">
    <location>
        <begin position="421"/>
        <end position="452"/>
    </location>
</feature>
<evidence type="ECO:0000256" key="3">
    <source>
        <dbReference type="ARBA" id="ARBA00022833"/>
    </source>
</evidence>
<dbReference type="SUPFAM" id="SSF54928">
    <property type="entry name" value="RNA-binding domain, RBD"/>
    <property type="match status" value="1"/>
</dbReference>
<keyword evidence="1 7" id="KW-0479">Metal-binding</keyword>
<feature type="region of interest" description="Disordered" evidence="8">
    <location>
        <begin position="511"/>
        <end position="553"/>
    </location>
</feature>
<dbReference type="Gene3D" id="3.30.70.330">
    <property type="match status" value="1"/>
</dbReference>
<evidence type="ECO:0000256" key="1">
    <source>
        <dbReference type="ARBA" id="ARBA00022723"/>
    </source>
</evidence>
<keyword evidence="3 7" id="KW-0862">Zinc</keyword>
<feature type="compositionally biased region" description="Basic and acidic residues" evidence="8">
    <location>
        <begin position="742"/>
        <end position="759"/>
    </location>
</feature>
<dbReference type="Proteomes" id="UP001174691">
    <property type="component" value="Unassembled WGS sequence"/>
</dbReference>
<dbReference type="SMART" id="SM00360">
    <property type="entry name" value="RRM"/>
    <property type="match status" value="1"/>
</dbReference>
<comment type="function">
    <text evidence="5">May be involved in the turnover of nuclear polyadenylated (pA+) RNA.</text>
</comment>
<evidence type="ECO:0000259" key="9">
    <source>
        <dbReference type="PROSITE" id="PS50102"/>
    </source>
</evidence>
<feature type="region of interest" description="Disordered" evidence="8">
    <location>
        <begin position="84"/>
        <end position="241"/>
    </location>
</feature>
<dbReference type="GO" id="GO:0005634">
    <property type="term" value="C:nucleus"/>
    <property type="evidence" value="ECO:0007669"/>
    <property type="project" value="TreeGrafter"/>
</dbReference>
<dbReference type="InterPro" id="IPR012677">
    <property type="entry name" value="Nucleotide-bd_a/b_plait_sf"/>
</dbReference>
<evidence type="ECO:0000259" key="10">
    <source>
        <dbReference type="PROSITE" id="PS50103"/>
    </source>
</evidence>
<evidence type="ECO:0000313" key="11">
    <source>
        <dbReference type="EMBL" id="KAJ9162161.1"/>
    </source>
</evidence>
<evidence type="ECO:0000256" key="7">
    <source>
        <dbReference type="PROSITE-ProRule" id="PRU00723"/>
    </source>
</evidence>
<dbReference type="PANTHER" id="PTHR14398:SF0">
    <property type="entry name" value="ZINC FINGER PROTEIN SWM"/>
    <property type="match status" value="1"/>
</dbReference>
<dbReference type="SUPFAM" id="SSF90229">
    <property type="entry name" value="CCCH zinc finger"/>
    <property type="match status" value="1"/>
</dbReference>
<evidence type="ECO:0000256" key="2">
    <source>
        <dbReference type="ARBA" id="ARBA00022771"/>
    </source>
</evidence>
<feature type="region of interest" description="Disordered" evidence="8">
    <location>
        <begin position="713"/>
        <end position="785"/>
    </location>
</feature>
<dbReference type="FunFam" id="3.30.70.330:FF:000647">
    <property type="entry name" value="CCCH zinc finger and RRM domain protein"/>
    <property type="match status" value="1"/>
</dbReference>
<dbReference type="EMBL" id="JANBVN010000014">
    <property type="protein sequence ID" value="KAJ9162161.1"/>
    <property type="molecule type" value="Genomic_DNA"/>
</dbReference>
<keyword evidence="4 6" id="KW-0694">RNA-binding</keyword>
<feature type="compositionally biased region" description="Acidic residues" evidence="8">
    <location>
        <begin position="764"/>
        <end position="785"/>
    </location>
</feature>
<evidence type="ECO:0000313" key="12">
    <source>
        <dbReference type="Proteomes" id="UP001174691"/>
    </source>
</evidence>
<evidence type="ECO:0000256" key="4">
    <source>
        <dbReference type="ARBA" id="ARBA00022884"/>
    </source>
</evidence>
<proteinExistence type="predicted"/>
<reference evidence="11" key="1">
    <citation type="submission" date="2022-07" db="EMBL/GenBank/DDBJ databases">
        <title>Fungi with potential for degradation of polypropylene.</title>
        <authorList>
            <person name="Gostincar C."/>
        </authorList>
    </citation>
    <scope>NUCLEOTIDE SEQUENCE</scope>
    <source>
        <strain evidence="11">EXF-13287</strain>
    </source>
</reference>
<feature type="compositionally biased region" description="Basic residues" evidence="8">
    <location>
        <begin position="141"/>
        <end position="150"/>
    </location>
</feature>
<dbReference type="GO" id="GO:0003723">
    <property type="term" value="F:RNA binding"/>
    <property type="evidence" value="ECO:0007669"/>
    <property type="project" value="UniProtKB-UniRule"/>
</dbReference>
<feature type="zinc finger region" description="C3H1-type" evidence="7">
    <location>
        <begin position="234"/>
        <end position="262"/>
    </location>
</feature>
<dbReference type="PANTHER" id="PTHR14398">
    <property type="entry name" value="RNA RECOGNITION RRM/RNP DOMAIN"/>
    <property type="match status" value="1"/>
</dbReference>
<dbReference type="FunFam" id="1.20.1390.10:FF:000007">
    <property type="entry name" value="CCCH zinc finger and RRM domain protein"/>
    <property type="match status" value="1"/>
</dbReference>
<dbReference type="CDD" id="cd12257">
    <property type="entry name" value="RRM1_RBM26_like"/>
    <property type="match status" value="1"/>
</dbReference>
<keyword evidence="12" id="KW-1185">Reference proteome</keyword>
<dbReference type="PROSITE" id="PS50103">
    <property type="entry name" value="ZF_C3H1"/>
    <property type="match status" value="1"/>
</dbReference>
<dbReference type="InterPro" id="IPR000571">
    <property type="entry name" value="Znf_CCCH"/>
</dbReference>
<gene>
    <name evidence="11" type="ORF">NKR19_g1506</name>
</gene>
<evidence type="ECO:0000256" key="8">
    <source>
        <dbReference type="SAM" id="MobiDB-lite"/>
    </source>
</evidence>
<feature type="compositionally biased region" description="Pro residues" evidence="8">
    <location>
        <begin position="87"/>
        <end position="97"/>
    </location>
</feature>